<feature type="compositionally biased region" description="Low complexity" evidence="1">
    <location>
        <begin position="650"/>
        <end position="659"/>
    </location>
</feature>
<sequence length="757" mass="80419">MTSNSTSLAVLPLSFPLPANGCHLRMVLDRPTNDSERLHALEEDVGNDIHDIISPRSSSGARTAALKRMEVLIGSACVQFTSQTPASGNVEDLHELMRLQDGFECNLPSKLLPWISLSSPKLENLSQSSKNSGIGTDGLNLDKDDDYSALKELTTQLCLSLSIVQGVALNHPRSKRWLGKIKSLEILVDLLLASRHVPSSIDSPASSSTSSKRGVTPPSLTSAILDTMLCILVDSTPALRAFEECNGVQAIVKILKRAGSPREVRMKCLEFLYFYLLDETKPSIPTTSMSTGGSTLIDSVQTVPNTPSQHGSDTRSHLGSRASNLSRSSLFPPTVPNTPREKTHSRQNSRSIIRVGSGSTAPRAQSKKPYLNGLAAPIRPSPKPRSEYGSSTFSFPHSSYSGPSVRSEAASEKGYITESSPSSRSNSNHLNQAALGRQVVSDAEGKTLRSVSSGSTKSFTSTSSTTSAASTTSSATTAPGSAECSPKKPSGGLPLLPTIPSGTVFKTPPGSPEMEFAAPPRLYSRTGRDLRTPSAPRTPAITGLSSKTPSGPPRTPASKSSHHGVLRSEGKQLFPSGASGGQARSLMMLAKDVDFVPQSPQKMQTFRRDNDLGSAAPSPSVGVSVGTVTGMGGRRTRTHSRTRSAFALGATSTRISSRASSRERGHSRARSVGRAEPELSQEPIQQVEMRDTDAATRATAGISLSQRNTTAEVSKEGLRMDIRARTTEEKKELLGTMLGNVDALVEGVRKAGIWGLG</sequence>
<dbReference type="Pfam" id="PF08045">
    <property type="entry name" value="CDC14"/>
    <property type="match status" value="1"/>
</dbReference>
<feature type="compositionally biased region" description="Low complexity" evidence="1">
    <location>
        <begin position="419"/>
        <end position="428"/>
    </location>
</feature>
<reference evidence="2" key="2">
    <citation type="journal article" date="2023" name="Proc. Natl. Acad. Sci. U.S.A.">
        <title>A global phylogenomic analysis of the shiitake genus Lentinula.</title>
        <authorList>
            <person name="Sierra-Patev S."/>
            <person name="Min B."/>
            <person name="Naranjo-Ortiz M."/>
            <person name="Looney B."/>
            <person name="Konkel Z."/>
            <person name="Slot J.C."/>
            <person name="Sakamoto Y."/>
            <person name="Steenwyk J.L."/>
            <person name="Rokas A."/>
            <person name="Carro J."/>
            <person name="Camarero S."/>
            <person name="Ferreira P."/>
            <person name="Molpeceres G."/>
            <person name="Ruiz-Duenas F.J."/>
            <person name="Serrano A."/>
            <person name="Henrissat B."/>
            <person name="Drula E."/>
            <person name="Hughes K.W."/>
            <person name="Mata J.L."/>
            <person name="Ishikawa N.K."/>
            <person name="Vargas-Isla R."/>
            <person name="Ushijima S."/>
            <person name="Smith C.A."/>
            <person name="Donoghue J."/>
            <person name="Ahrendt S."/>
            <person name="Andreopoulos W."/>
            <person name="He G."/>
            <person name="LaButti K."/>
            <person name="Lipzen A."/>
            <person name="Ng V."/>
            <person name="Riley R."/>
            <person name="Sandor L."/>
            <person name="Barry K."/>
            <person name="Martinez A.T."/>
            <person name="Xiao Y."/>
            <person name="Gibbons J.G."/>
            <person name="Terashima K."/>
            <person name="Grigoriev I.V."/>
            <person name="Hibbett D."/>
        </authorList>
    </citation>
    <scope>NUCLEOTIDE SEQUENCE</scope>
    <source>
        <strain evidence="2">Sp2 HRB7682 ss15</strain>
    </source>
</reference>
<protein>
    <submittedName>
        <fullName evidence="2">Cell division control protein 14, SIN component-domain-containing protein</fullName>
    </submittedName>
</protein>
<dbReference type="AlphaFoldDB" id="A0A9W9A2G7"/>
<dbReference type="InterPro" id="IPR012535">
    <property type="entry name" value="Cell_div_Cdc14"/>
</dbReference>
<accession>A0A9W9A2G7</accession>
<reference evidence="2" key="1">
    <citation type="submission" date="2022-08" db="EMBL/GenBank/DDBJ databases">
        <authorList>
            <consortium name="DOE Joint Genome Institute"/>
            <person name="Min B."/>
            <person name="Riley R."/>
            <person name="Sierra-Patev S."/>
            <person name="Naranjo-Ortiz M."/>
            <person name="Looney B."/>
            <person name="Konkel Z."/>
            <person name="Slot J.C."/>
            <person name="Sakamoto Y."/>
            <person name="Steenwyk J.L."/>
            <person name="Rokas A."/>
            <person name="Carro J."/>
            <person name="Camarero S."/>
            <person name="Ferreira P."/>
            <person name="Molpeceres G."/>
            <person name="Ruiz-Duenas F.J."/>
            <person name="Serrano A."/>
            <person name="Henrissat B."/>
            <person name="Drula E."/>
            <person name="Hughes K.W."/>
            <person name="Mata J.L."/>
            <person name="Ishikawa N.K."/>
            <person name="Vargas-Isla R."/>
            <person name="Ushijima S."/>
            <person name="Smith C.A."/>
            <person name="Ahrendt S."/>
            <person name="Andreopoulos W."/>
            <person name="He G."/>
            <person name="Labutti K."/>
            <person name="Lipzen A."/>
            <person name="Ng V."/>
            <person name="Sandor L."/>
            <person name="Barry K."/>
            <person name="Martinez A.T."/>
            <person name="Xiao Y."/>
            <person name="Gibbons J.G."/>
            <person name="Terashima K."/>
            <person name="Hibbett D.S."/>
            <person name="Grigoriev I.V."/>
        </authorList>
    </citation>
    <scope>NUCLEOTIDE SEQUENCE</scope>
    <source>
        <strain evidence="2">Sp2 HRB7682 ss15</strain>
    </source>
</reference>
<feature type="region of interest" description="Disordered" evidence="1">
    <location>
        <begin position="611"/>
        <end position="685"/>
    </location>
</feature>
<dbReference type="GO" id="GO:0051301">
    <property type="term" value="P:cell division"/>
    <property type="evidence" value="ECO:0007669"/>
    <property type="project" value="UniProtKB-KW"/>
</dbReference>
<dbReference type="PANTHER" id="PTHR34065">
    <property type="entry name" value="CELL DIVISION CONTROL PROTEIN 14"/>
    <property type="match status" value="1"/>
</dbReference>
<feature type="compositionally biased region" description="Polar residues" evidence="1">
    <location>
        <begin position="346"/>
        <end position="363"/>
    </location>
</feature>
<keyword evidence="2" id="KW-0132">Cell division</keyword>
<feature type="compositionally biased region" description="Low complexity" evidence="1">
    <location>
        <begin position="388"/>
        <end position="402"/>
    </location>
</feature>
<dbReference type="Proteomes" id="UP001150238">
    <property type="component" value="Unassembled WGS sequence"/>
</dbReference>
<evidence type="ECO:0000256" key="1">
    <source>
        <dbReference type="SAM" id="MobiDB-lite"/>
    </source>
</evidence>
<evidence type="ECO:0000313" key="2">
    <source>
        <dbReference type="EMBL" id="KAJ4472911.1"/>
    </source>
</evidence>
<feature type="compositionally biased region" description="Polar residues" evidence="1">
    <location>
        <begin position="286"/>
        <end position="311"/>
    </location>
</feature>
<feature type="region of interest" description="Disordered" evidence="1">
    <location>
        <begin position="445"/>
        <end position="566"/>
    </location>
</feature>
<evidence type="ECO:0000313" key="3">
    <source>
        <dbReference type="Proteomes" id="UP001150238"/>
    </source>
</evidence>
<feature type="compositionally biased region" description="Low complexity" evidence="1">
    <location>
        <begin position="450"/>
        <end position="496"/>
    </location>
</feature>
<proteinExistence type="predicted"/>
<comment type="caution">
    <text evidence="2">The sequence shown here is derived from an EMBL/GenBank/DDBJ whole genome shotgun (WGS) entry which is preliminary data.</text>
</comment>
<gene>
    <name evidence="2" type="ORF">C8J55DRAFT_143797</name>
</gene>
<feature type="compositionally biased region" description="Polar residues" evidence="1">
    <location>
        <begin position="321"/>
        <end position="331"/>
    </location>
</feature>
<name>A0A9W9A2G7_9AGAR</name>
<feature type="compositionally biased region" description="Low complexity" evidence="1">
    <location>
        <begin position="618"/>
        <end position="628"/>
    </location>
</feature>
<dbReference type="EMBL" id="JANVFS010000026">
    <property type="protein sequence ID" value="KAJ4472911.1"/>
    <property type="molecule type" value="Genomic_DNA"/>
</dbReference>
<organism evidence="2 3">
    <name type="scientific">Lentinula lateritia</name>
    <dbReference type="NCBI Taxonomy" id="40482"/>
    <lineage>
        <taxon>Eukaryota</taxon>
        <taxon>Fungi</taxon>
        <taxon>Dikarya</taxon>
        <taxon>Basidiomycota</taxon>
        <taxon>Agaricomycotina</taxon>
        <taxon>Agaricomycetes</taxon>
        <taxon>Agaricomycetidae</taxon>
        <taxon>Agaricales</taxon>
        <taxon>Marasmiineae</taxon>
        <taxon>Omphalotaceae</taxon>
        <taxon>Lentinula</taxon>
    </lineage>
</organism>
<dbReference type="PANTHER" id="PTHR34065:SF1">
    <property type="entry name" value="CELL DIVISION CONTROL PROTEIN 14"/>
    <property type="match status" value="1"/>
</dbReference>
<keyword evidence="2" id="KW-0131">Cell cycle</keyword>
<feature type="region of interest" description="Disordered" evidence="1">
    <location>
        <begin position="286"/>
        <end position="428"/>
    </location>
</feature>